<keyword evidence="4" id="KW-1185">Reference proteome</keyword>
<organism evidence="3 4">
    <name type="scientific">Liquorilactobacillus satsumensis DSM 16230 = JCM 12392</name>
    <dbReference type="NCBI Taxonomy" id="1423801"/>
    <lineage>
        <taxon>Bacteria</taxon>
        <taxon>Bacillati</taxon>
        <taxon>Bacillota</taxon>
        <taxon>Bacilli</taxon>
        <taxon>Lactobacillales</taxon>
        <taxon>Lactobacillaceae</taxon>
        <taxon>Liquorilactobacillus</taxon>
    </lineage>
</organism>
<keyword evidence="1" id="KW-0812">Transmembrane</keyword>
<dbReference type="STRING" id="1423801.FD50_GL001290"/>
<feature type="transmembrane region" description="Helical" evidence="1">
    <location>
        <begin position="82"/>
        <end position="101"/>
    </location>
</feature>
<sequence length="234" mass="25768">MMKRQRWFWGVFFLLCGLLLIASKVGWLGGSLGFWSIIFTVFFIAGLVEGLVHFNIPVIVFSVAFLLIVYAKQLGITQLVPWTILGAAVFISVGLSLLFHARFIHLNHLRLTTPSSGKASSAQVKIDAKMVSTIRYVRSEDFKEAAITASMASLKVYFDDTLIKGDSAVINIHGSLSGIELYVPKTWDIIVQVEPVLSGIEEKGGGVTVAETARPRVYLKGDLNLSGLEINYIF</sequence>
<dbReference type="Pfam" id="PF22570">
    <property type="entry name" value="LiaF-TM"/>
    <property type="match status" value="1"/>
</dbReference>
<comment type="caution">
    <text evidence="3">The sequence shown here is derived from an EMBL/GenBank/DDBJ whole genome shotgun (WGS) entry which is preliminary data.</text>
</comment>
<dbReference type="PATRIC" id="fig|1423801.4.peg.1320"/>
<dbReference type="InterPro" id="IPR054331">
    <property type="entry name" value="LiaF_TM"/>
</dbReference>
<accession>A0A0R1UWR1</accession>
<dbReference type="AlphaFoldDB" id="A0A0R1UWR1"/>
<keyword evidence="1" id="KW-0472">Membrane</keyword>
<name>A0A0R1UWR1_9LACO</name>
<gene>
    <name evidence="3" type="ORF">FD50_GL001290</name>
</gene>
<evidence type="ECO:0000259" key="2">
    <source>
        <dbReference type="Pfam" id="PF22570"/>
    </source>
</evidence>
<dbReference type="Proteomes" id="UP000051166">
    <property type="component" value="Unassembled WGS sequence"/>
</dbReference>
<dbReference type="EMBL" id="AZFQ01000050">
    <property type="protein sequence ID" value="KRL97724.1"/>
    <property type="molecule type" value="Genomic_DNA"/>
</dbReference>
<evidence type="ECO:0000313" key="4">
    <source>
        <dbReference type="Proteomes" id="UP000051166"/>
    </source>
</evidence>
<evidence type="ECO:0000313" key="3">
    <source>
        <dbReference type="EMBL" id="KRL97724.1"/>
    </source>
</evidence>
<protein>
    <recommendedName>
        <fullName evidence="2">LiaF transmembrane domain-containing protein</fullName>
    </recommendedName>
</protein>
<feature type="domain" description="LiaF transmembrane" evidence="2">
    <location>
        <begin position="8"/>
        <end position="102"/>
    </location>
</feature>
<keyword evidence="1" id="KW-1133">Transmembrane helix</keyword>
<proteinExistence type="predicted"/>
<evidence type="ECO:0000256" key="1">
    <source>
        <dbReference type="SAM" id="Phobius"/>
    </source>
</evidence>
<reference evidence="3 4" key="1">
    <citation type="journal article" date="2015" name="Genome Announc.">
        <title>Expanding the biotechnology potential of lactobacilli through comparative genomics of 213 strains and associated genera.</title>
        <authorList>
            <person name="Sun Z."/>
            <person name="Harris H.M."/>
            <person name="McCann A."/>
            <person name="Guo C."/>
            <person name="Argimon S."/>
            <person name="Zhang W."/>
            <person name="Yang X."/>
            <person name="Jeffery I.B."/>
            <person name="Cooney J.C."/>
            <person name="Kagawa T.F."/>
            <person name="Liu W."/>
            <person name="Song Y."/>
            <person name="Salvetti E."/>
            <person name="Wrobel A."/>
            <person name="Rasinkangas P."/>
            <person name="Parkhill J."/>
            <person name="Rea M.C."/>
            <person name="O'Sullivan O."/>
            <person name="Ritari J."/>
            <person name="Douillard F.P."/>
            <person name="Paul Ross R."/>
            <person name="Yang R."/>
            <person name="Briner A.E."/>
            <person name="Felis G.E."/>
            <person name="de Vos W.M."/>
            <person name="Barrangou R."/>
            <person name="Klaenhammer T.R."/>
            <person name="Caufield P.W."/>
            <person name="Cui Y."/>
            <person name="Zhang H."/>
            <person name="O'Toole P.W."/>
        </authorList>
    </citation>
    <scope>NUCLEOTIDE SEQUENCE [LARGE SCALE GENOMIC DNA]</scope>
    <source>
        <strain evidence="3 4">DSM 16230</strain>
    </source>
</reference>